<feature type="transmembrane region" description="Helical" evidence="5">
    <location>
        <begin position="111"/>
        <end position="133"/>
    </location>
</feature>
<protein>
    <submittedName>
        <fullName evidence="6">Energy-coupling factor transporter transmembrane protein EcfT</fullName>
    </submittedName>
</protein>
<evidence type="ECO:0000313" key="7">
    <source>
        <dbReference type="Proteomes" id="UP001195571"/>
    </source>
</evidence>
<dbReference type="EMBL" id="JACAOD020000007">
    <property type="protein sequence ID" value="MBP5835985.1"/>
    <property type="molecule type" value="Genomic_DNA"/>
</dbReference>
<dbReference type="CDD" id="cd16914">
    <property type="entry name" value="EcfT"/>
    <property type="match status" value="1"/>
</dbReference>
<evidence type="ECO:0000313" key="6">
    <source>
        <dbReference type="EMBL" id="MBP5835985.1"/>
    </source>
</evidence>
<dbReference type="PANTHER" id="PTHR33514:SF1">
    <property type="entry name" value="ABC TRANSPORTER PERMEASE"/>
    <property type="match status" value="1"/>
</dbReference>
<reference evidence="6" key="1">
    <citation type="submission" date="2021-04" db="EMBL/GenBank/DDBJ databases">
        <title>Genomic features of Candidatus Phytoplasma meliae isolate ChTYXIII (1SrXIII-G).</title>
        <authorList>
            <person name="Fernandez F.D."/>
            <person name="Conci L.R."/>
        </authorList>
    </citation>
    <scope>NUCLEOTIDE SEQUENCE [LARGE SCALE GENOMIC DNA]</scope>
    <source>
        <strain evidence="6">ChTYXIII-Mo</strain>
    </source>
</reference>
<evidence type="ECO:0000256" key="2">
    <source>
        <dbReference type="ARBA" id="ARBA00022692"/>
    </source>
</evidence>
<feature type="transmembrane region" description="Helical" evidence="5">
    <location>
        <begin position="193"/>
        <end position="214"/>
    </location>
</feature>
<dbReference type="InterPro" id="IPR003339">
    <property type="entry name" value="ABC/ECF_trnsptr_transmembrane"/>
</dbReference>
<feature type="transmembrane region" description="Helical" evidence="5">
    <location>
        <begin position="68"/>
        <end position="91"/>
    </location>
</feature>
<sequence>MYQNHILEYRPQNNFIYQIQGATKLVFVILISIASMLVYHIWFLLGIAILSLLLLYFSQIKWYQIAGVVKGILFFLCLNNLMILLFFHKYGAVVYQDSASPLFWFITRAQLFYHLNLFLKYCCIIPLFLVFILTTNPSELAASLNQWGINYKTSYALALTIRYIPGIQKDYQNMNLMQQARGLKRISNKMQKITFTIISLIFWNLEKIDIITNAMQLRRFGQNPKRTWYYYKKFSFLDLCTLFLGLILLLLSIYLLYRFKRFYYPFN</sequence>
<feature type="transmembrane region" description="Helical" evidence="5">
    <location>
        <begin position="234"/>
        <end position="257"/>
    </location>
</feature>
<evidence type="ECO:0000256" key="1">
    <source>
        <dbReference type="ARBA" id="ARBA00004141"/>
    </source>
</evidence>
<gene>
    <name evidence="6" type="ORF">CHTY_001965</name>
</gene>
<feature type="transmembrane region" description="Helical" evidence="5">
    <location>
        <begin position="25"/>
        <end position="56"/>
    </location>
</feature>
<evidence type="ECO:0000256" key="5">
    <source>
        <dbReference type="SAM" id="Phobius"/>
    </source>
</evidence>
<keyword evidence="2 5" id="KW-0812">Transmembrane</keyword>
<keyword evidence="3 5" id="KW-1133">Transmembrane helix</keyword>
<keyword evidence="7" id="KW-1185">Reference proteome</keyword>
<dbReference type="Pfam" id="PF02361">
    <property type="entry name" value="CbiQ"/>
    <property type="match status" value="1"/>
</dbReference>
<evidence type="ECO:0000256" key="4">
    <source>
        <dbReference type="ARBA" id="ARBA00023136"/>
    </source>
</evidence>
<proteinExistence type="predicted"/>
<accession>A0ABS5CYD9</accession>
<keyword evidence="4 5" id="KW-0472">Membrane</keyword>
<organism evidence="6 7">
    <name type="scientific">Candidatus Phytoplasma meliae</name>
    <dbReference type="NCBI Taxonomy" id="1848402"/>
    <lineage>
        <taxon>Bacteria</taxon>
        <taxon>Bacillati</taxon>
        <taxon>Mycoplasmatota</taxon>
        <taxon>Mollicutes</taxon>
        <taxon>Acholeplasmatales</taxon>
        <taxon>Acholeplasmataceae</taxon>
        <taxon>Candidatus Phytoplasma</taxon>
        <taxon>16SrXIII (Mexican periwinkle virescence group)</taxon>
    </lineage>
</organism>
<comment type="subcellular location">
    <subcellularLocation>
        <location evidence="1">Membrane</location>
        <topology evidence="1">Multi-pass membrane protein</topology>
    </subcellularLocation>
</comment>
<name>A0ABS5CYD9_9MOLU</name>
<evidence type="ECO:0000256" key="3">
    <source>
        <dbReference type="ARBA" id="ARBA00022989"/>
    </source>
</evidence>
<dbReference type="RefSeq" id="WP_203552247.1">
    <property type="nucleotide sequence ID" value="NZ_JACAOD020000007.1"/>
</dbReference>
<dbReference type="Proteomes" id="UP001195571">
    <property type="component" value="Unassembled WGS sequence"/>
</dbReference>
<comment type="caution">
    <text evidence="6">The sequence shown here is derived from an EMBL/GenBank/DDBJ whole genome shotgun (WGS) entry which is preliminary data.</text>
</comment>
<dbReference type="PANTHER" id="PTHR33514">
    <property type="entry name" value="PROTEIN ABCI12, CHLOROPLASTIC"/>
    <property type="match status" value="1"/>
</dbReference>